<keyword evidence="6" id="KW-1185">Reference proteome</keyword>
<name>A0A089L6V7_PAEBO</name>
<dbReference type="InterPro" id="IPR002187">
    <property type="entry name" value="N-reg_PII"/>
</dbReference>
<dbReference type="EMBL" id="CP009285">
    <property type="protein sequence ID" value="AIQ55830.1"/>
    <property type="molecule type" value="Genomic_DNA"/>
</dbReference>
<keyword evidence="2" id="KW-0805">Transcription regulation</keyword>
<dbReference type="Gene3D" id="3.30.70.120">
    <property type="match status" value="1"/>
</dbReference>
<evidence type="ECO:0000256" key="1">
    <source>
        <dbReference type="ARBA" id="ARBA00002440"/>
    </source>
</evidence>
<evidence type="ECO:0000256" key="2">
    <source>
        <dbReference type="ARBA" id="ARBA00023015"/>
    </source>
</evidence>
<dbReference type="PRINTS" id="PR00340">
    <property type="entry name" value="PIIGLNB"/>
</dbReference>
<dbReference type="GO" id="GO:0005524">
    <property type="term" value="F:ATP binding"/>
    <property type="evidence" value="ECO:0007669"/>
    <property type="project" value="TreeGrafter"/>
</dbReference>
<reference evidence="5" key="1">
    <citation type="submission" date="2014-08" db="EMBL/GenBank/DDBJ databases">
        <title>Comparative genomics of the Paenibacillus odorifer group.</title>
        <authorList>
            <person name="den Bakker H.C."/>
            <person name="Tsai Y.-C.Y.-C."/>
            <person name="Martin N."/>
            <person name="Korlach J."/>
            <person name="Wiedmann M."/>
        </authorList>
    </citation>
    <scope>NUCLEOTIDE SEQUENCE [LARGE SCALE GENOMIC DNA]</scope>
    <source>
        <strain evidence="5">DSM 13188</strain>
    </source>
</reference>
<dbReference type="GO" id="GO:0030234">
    <property type="term" value="F:enzyme regulator activity"/>
    <property type="evidence" value="ECO:0007669"/>
    <property type="project" value="InterPro"/>
</dbReference>
<evidence type="ECO:0000313" key="6">
    <source>
        <dbReference type="Proteomes" id="UP000029518"/>
    </source>
</evidence>
<accession>A0A089L6V7</accession>
<dbReference type="OrthoDB" id="9802729at2"/>
<dbReference type="Pfam" id="PF00543">
    <property type="entry name" value="P-II"/>
    <property type="match status" value="1"/>
</dbReference>
<keyword evidence="3" id="KW-0804">Transcription</keyword>
<dbReference type="AlphaFoldDB" id="A0A089L6V7"/>
<dbReference type="PROSITE" id="PS51343">
    <property type="entry name" value="PII_GLNB_DOM"/>
    <property type="match status" value="1"/>
</dbReference>
<dbReference type="KEGG" id="pbd:PBOR_01755"/>
<dbReference type="PANTHER" id="PTHR30115:SF13">
    <property type="entry name" value="PII-LIKE PROTEIN GLNBI"/>
    <property type="match status" value="1"/>
</dbReference>
<protein>
    <submittedName>
        <fullName evidence="5">Nitrogen fixation protein NifHD</fullName>
    </submittedName>
</protein>
<dbReference type="SMART" id="SM00938">
    <property type="entry name" value="P-II"/>
    <property type="match status" value="1"/>
</dbReference>
<dbReference type="HOGENOM" id="CLU_082268_0_1_9"/>
<dbReference type="PANTHER" id="PTHR30115">
    <property type="entry name" value="NITROGEN REGULATORY PROTEIN P-II"/>
    <property type="match status" value="1"/>
</dbReference>
<evidence type="ECO:0000256" key="4">
    <source>
        <dbReference type="ARBA" id="ARBA00023231"/>
    </source>
</evidence>
<dbReference type="RefSeq" id="WP_042210152.1">
    <property type="nucleotide sequence ID" value="NZ_CP009285.1"/>
</dbReference>
<gene>
    <name evidence="5" type="ORF">PBOR_01755</name>
</gene>
<dbReference type="GO" id="GO:0005829">
    <property type="term" value="C:cytosol"/>
    <property type="evidence" value="ECO:0007669"/>
    <property type="project" value="TreeGrafter"/>
</dbReference>
<organism evidence="5 6">
    <name type="scientific">Paenibacillus borealis</name>
    <dbReference type="NCBI Taxonomy" id="160799"/>
    <lineage>
        <taxon>Bacteria</taxon>
        <taxon>Bacillati</taxon>
        <taxon>Bacillota</taxon>
        <taxon>Bacilli</taxon>
        <taxon>Bacillales</taxon>
        <taxon>Paenibacillaceae</taxon>
        <taxon>Paenibacillus</taxon>
    </lineage>
</organism>
<dbReference type="SUPFAM" id="SSF54913">
    <property type="entry name" value="GlnB-like"/>
    <property type="match status" value="1"/>
</dbReference>
<evidence type="ECO:0000256" key="3">
    <source>
        <dbReference type="ARBA" id="ARBA00023163"/>
    </source>
</evidence>
<dbReference type="Proteomes" id="UP000029518">
    <property type="component" value="Chromosome"/>
</dbReference>
<proteinExistence type="predicted"/>
<dbReference type="GO" id="GO:0006808">
    <property type="term" value="P:regulation of nitrogen utilization"/>
    <property type="evidence" value="ECO:0007669"/>
    <property type="project" value="InterPro"/>
</dbReference>
<evidence type="ECO:0000313" key="5">
    <source>
        <dbReference type="EMBL" id="AIQ55830.1"/>
    </source>
</evidence>
<dbReference type="InterPro" id="IPR015867">
    <property type="entry name" value="N-reg_PII/ATP_PRibTrfase_C"/>
</dbReference>
<keyword evidence="4" id="KW-0535">Nitrogen fixation</keyword>
<dbReference type="InterPro" id="IPR011322">
    <property type="entry name" value="N-reg_PII-like_a/b"/>
</dbReference>
<comment type="function">
    <text evidence="1">Could be involved in the regulation of nitrogen fixation.</text>
</comment>
<sequence>MLMIKAIVRPEKADEVMAELLLAGFPSISKMDLLGRGKQKGIQVGTNHYNQISKKLLMIVVQDDEKDDVISIIMRTARTGEHGSFGDGKIFVLPVQEVFTISNGKNQL</sequence>